<accession>A0A0C9UBN0</accession>
<feature type="chain" id="PRO_5002204045" evidence="1">
    <location>
        <begin position="20"/>
        <end position="135"/>
    </location>
</feature>
<protein>
    <submittedName>
        <fullName evidence="2">Uncharacterized protein</fullName>
    </submittedName>
</protein>
<dbReference type="Gene3D" id="2.80.10.50">
    <property type="match status" value="1"/>
</dbReference>
<reference evidence="2 3" key="1">
    <citation type="submission" date="2014-06" db="EMBL/GenBank/DDBJ databases">
        <title>Evolutionary Origins and Diversification of the Mycorrhizal Mutualists.</title>
        <authorList>
            <consortium name="DOE Joint Genome Institute"/>
            <consortium name="Mycorrhizal Genomics Consortium"/>
            <person name="Kohler A."/>
            <person name="Kuo A."/>
            <person name="Nagy L.G."/>
            <person name="Floudas D."/>
            <person name="Copeland A."/>
            <person name="Barry K.W."/>
            <person name="Cichocki N."/>
            <person name="Veneault-Fourrey C."/>
            <person name="LaButti K."/>
            <person name="Lindquist E.A."/>
            <person name="Lipzen A."/>
            <person name="Lundell T."/>
            <person name="Morin E."/>
            <person name="Murat C."/>
            <person name="Riley R."/>
            <person name="Ohm R."/>
            <person name="Sun H."/>
            <person name="Tunlid A."/>
            <person name="Henrissat B."/>
            <person name="Grigoriev I.V."/>
            <person name="Hibbett D.S."/>
            <person name="Martin F."/>
        </authorList>
    </citation>
    <scope>NUCLEOTIDE SEQUENCE [LARGE SCALE GENOMIC DNA]</scope>
    <source>
        <strain evidence="2 3">SS14</strain>
    </source>
</reference>
<evidence type="ECO:0000313" key="2">
    <source>
        <dbReference type="EMBL" id="KIJ26492.1"/>
    </source>
</evidence>
<gene>
    <name evidence="2" type="ORF">M422DRAFT_55494</name>
</gene>
<evidence type="ECO:0000256" key="1">
    <source>
        <dbReference type="SAM" id="SignalP"/>
    </source>
</evidence>
<keyword evidence="1" id="KW-0732">Signal</keyword>
<dbReference type="HOGENOM" id="CLU_156051_0_0_1"/>
<keyword evidence="3" id="KW-1185">Reference proteome</keyword>
<feature type="signal peptide" evidence="1">
    <location>
        <begin position="1"/>
        <end position="19"/>
    </location>
</feature>
<dbReference type="Proteomes" id="UP000054279">
    <property type="component" value="Unassembled WGS sequence"/>
</dbReference>
<name>A0A0C9UBN0_SPHS4</name>
<dbReference type="EMBL" id="KN837367">
    <property type="protein sequence ID" value="KIJ26492.1"/>
    <property type="molecule type" value="Genomic_DNA"/>
</dbReference>
<proteinExistence type="predicted"/>
<evidence type="ECO:0000313" key="3">
    <source>
        <dbReference type="Proteomes" id="UP000054279"/>
    </source>
</evidence>
<organism evidence="2 3">
    <name type="scientific">Sphaerobolus stellatus (strain SS14)</name>
    <dbReference type="NCBI Taxonomy" id="990650"/>
    <lineage>
        <taxon>Eukaryota</taxon>
        <taxon>Fungi</taxon>
        <taxon>Dikarya</taxon>
        <taxon>Basidiomycota</taxon>
        <taxon>Agaricomycotina</taxon>
        <taxon>Agaricomycetes</taxon>
        <taxon>Phallomycetidae</taxon>
        <taxon>Geastrales</taxon>
        <taxon>Sphaerobolaceae</taxon>
        <taxon>Sphaerobolus</taxon>
    </lineage>
</organism>
<sequence length="135" mass="14744">MQLLSILAPILLAVHLVAAQSKPADGNYVILSRALSSSGSKLAITFNQPGLAATISPFIPGAANQTASSVLLAHYCQQLFTKLLEVAPLPRYRLPLPSPTPPTSKSIRWKRFSYYGEPCKSCLFYSHEQHRHNVG</sequence>
<dbReference type="AlphaFoldDB" id="A0A0C9UBN0"/>